<dbReference type="PANTHER" id="PTHR30622">
    <property type="entry name" value="UNDECAPRENYL-DIPHOSPHATASE"/>
    <property type="match status" value="1"/>
</dbReference>
<comment type="catalytic activity">
    <reaction evidence="11 12">
        <text>di-trans,octa-cis-undecaprenyl diphosphate + H2O = di-trans,octa-cis-undecaprenyl phosphate + phosphate + H(+)</text>
        <dbReference type="Rhea" id="RHEA:28094"/>
        <dbReference type="ChEBI" id="CHEBI:15377"/>
        <dbReference type="ChEBI" id="CHEBI:15378"/>
        <dbReference type="ChEBI" id="CHEBI:43474"/>
        <dbReference type="ChEBI" id="CHEBI:58405"/>
        <dbReference type="ChEBI" id="CHEBI:60392"/>
        <dbReference type="EC" id="3.6.1.27"/>
    </reaction>
</comment>
<comment type="subcellular location">
    <subcellularLocation>
        <location evidence="1 12">Cell membrane</location>
        <topology evidence="1 12">Multi-pass membrane protein</topology>
    </subcellularLocation>
</comment>
<organism evidence="13 14">
    <name type="scientific">Metallosphaera sedula</name>
    <dbReference type="NCBI Taxonomy" id="43687"/>
    <lineage>
        <taxon>Archaea</taxon>
        <taxon>Thermoproteota</taxon>
        <taxon>Thermoprotei</taxon>
        <taxon>Sulfolobales</taxon>
        <taxon>Sulfolobaceae</taxon>
        <taxon>Metallosphaera</taxon>
    </lineage>
</organism>
<dbReference type="InterPro" id="IPR003824">
    <property type="entry name" value="UppP"/>
</dbReference>
<dbReference type="NCBIfam" id="NF001398">
    <property type="entry name" value="PRK00281.3-5"/>
    <property type="match status" value="1"/>
</dbReference>
<sequence length="291" mass="31159">MCKPYFSEHVLPRMNYVLVGIVLGLVQGISEWLPISSKTQVLIASTFLLGLPFSLAYAFGLFMEIGTIFAAVIYFRREIVRLVKALVGRGTSQDVKLLKFVVVITLITGMIGVPLYLFVINLVTSAVVGIPMTVLGVILVLDGIVIYLTRKRYVPRRGLNELTWRDMVIVGIAQGLAALPGVSRSGMTTSAMILLGVKPEEAFRLSFLSLIPAALGAIGVTVIFSKAEVVQAVHLINVTGLAVSMIVATGISLVLIDALLKFARSGRVLILVFSLGVLAIISGILSSIFGG</sequence>
<feature type="transmembrane region" description="Helical" evidence="12">
    <location>
        <begin position="268"/>
        <end position="289"/>
    </location>
</feature>
<evidence type="ECO:0000256" key="5">
    <source>
        <dbReference type="ARBA" id="ARBA00022475"/>
    </source>
</evidence>
<comment type="function">
    <text evidence="12">Catalyzes the dephosphorylation of undecaprenyl diphosphate (UPP).</text>
</comment>
<reference evidence="13 14" key="1">
    <citation type="journal article" date="2014" name="J. Bacteriol.">
        <title>Role of an Archaeal PitA Transporter in the Copper and Arsenic Resistance of Metallosphaera sedula, an Extreme Thermoacidophile.</title>
        <authorList>
            <person name="McCarthy S."/>
            <person name="Ai C."/>
            <person name="Wheaton G."/>
            <person name="Tevatia R."/>
            <person name="Eckrich V."/>
            <person name="Kelly R."/>
            <person name="Blum P."/>
        </authorList>
    </citation>
    <scope>NUCLEOTIDE SEQUENCE [LARGE SCALE GENOMIC DNA]</scope>
    <source>
        <strain evidence="13 14">CuR1</strain>
    </source>
</reference>
<dbReference type="OMA" id="AWYRIVF"/>
<keyword evidence="5 12" id="KW-1003">Cell membrane</keyword>
<evidence type="ECO:0000256" key="4">
    <source>
        <dbReference type="ARBA" id="ARBA00021581"/>
    </source>
</evidence>
<keyword evidence="8 12" id="KW-1133">Transmembrane helix</keyword>
<name>A0A088E773_9CREN</name>
<accession>A0A088E773</accession>
<evidence type="ECO:0000256" key="7">
    <source>
        <dbReference type="ARBA" id="ARBA00022801"/>
    </source>
</evidence>
<evidence type="ECO:0000256" key="12">
    <source>
        <dbReference type="HAMAP-Rule" id="MF_01006"/>
    </source>
</evidence>
<proteinExistence type="inferred from homology"/>
<evidence type="ECO:0000313" key="14">
    <source>
        <dbReference type="Proteomes" id="UP000029084"/>
    </source>
</evidence>
<dbReference type="HAMAP" id="MF_01006">
    <property type="entry name" value="Undec_diphosphatase"/>
    <property type="match status" value="1"/>
</dbReference>
<evidence type="ECO:0000256" key="1">
    <source>
        <dbReference type="ARBA" id="ARBA00004651"/>
    </source>
</evidence>
<keyword evidence="6 12" id="KW-0812">Transmembrane</keyword>
<feature type="transmembrane region" description="Helical" evidence="12">
    <location>
        <begin position="97"/>
        <end position="120"/>
    </location>
</feature>
<dbReference type="Proteomes" id="UP000029084">
    <property type="component" value="Chromosome"/>
</dbReference>
<feature type="transmembrane region" description="Helical" evidence="12">
    <location>
        <begin position="236"/>
        <end position="256"/>
    </location>
</feature>
<dbReference type="GO" id="GO:0050380">
    <property type="term" value="F:undecaprenyl-diphosphatase activity"/>
    <property type="evidence" value="ECO:0007669"/>
    <property type="project" value="UniProtKB-UniRule"/>
</dbReference>
<gene>
    <name evidence="12" type="primary">uppP</name>
    <name evidence="13" type="ORF">HA72_1011</name>
</gene>
<evidence type="ECO:0000313" key="13">
    <source>
        <dbReference type="EMBL" id="AIM27165.1"/>
    </source>
</evidence>
<dbReference type="GO" id="GO:0005886">
    <property type="term" value="C:plasma membrane"/>
    <property type="evidence" value="ECO:0007669"/>
    <property type="project" value="UniProtKB-SubCell"/>
</dbReference>
<protein>
    <recommendedName>
        <fullName evidence="4 12">Undecaprenyl-diphosphatase</fullName>
        <ecNumber evidence="3 12">3.6.1.27</ecNumber>
    </recommendedName>
    <alternativeName>
        <fullName evidence="10 12">Undecaprenyl pyrophosphate phosphatase</fullName>
    </alternativeName>
</protein>
<evidence type="ECO:0000256" key="8">
    <source>
        <dbReference type="ARBA" id="ARBA00022989"/>
    </source>
</evidence>
<dbReference type="Pfam" id="PF02673">
    <property type="entry name" value="BacA"/>
    <property type="match status" value="1"/>
</dbReference>
<comment type="similarity">
    <text evidence="2 12">Belongs to the UppP family.</text>
</comment>
<evidence type="ECO:0000256" key="2">
    <source>
        <dbReference type="ARBA" id="ARBA00010621"/>
    </source>
</evidence>
<evidence type="ECO:0000256" key="6">
    <source>
        <dbReference type="ARBA" id="ARBA00022692"/>
    </source>
</evidence>
<evidence type="ECO:0000256" key="3">
    <source>
        <dbReference type="ARBA" id="ARBA00012374"/>
    </source>
</evidence>
<dbReference type="EC" id="3.6.1.27" evidence="3 12"/>
<dbReference type="EMBL" id="CP008822">
    <property type="protein sequence ID" value="AIM27165.1"/>
    <property type="molecule type" value="Genomic_DNA"/>
</dbReference>
<feature type="transmembrane region" description="Helical" evidence="12">
    <location>
        <begin position="16"/>
        <end position="35"/>
    </location>
</feature>
<keyword evidence="7 12" id="KW-0378">Hydrolase</keyword>
<feature type="transmembrane region" description="Helical" evidence="12">
    <location>
        <begin position="55"/>
        <end position="76"/>
    </location>
</feature>
<feature type="transmembrane region" description="Helical" evidence="12">
    <location>
        <begin position="126"/>
        <end position="148"/>
    </location>
</feature>
<feature type="transmembrane region" description="Helical" evidence="12">
    <location>
        <begin position="202"/>
        <end position="224"/>
    </location>
</feature>
<dbReference type="PANTHER" id="PTHR30622:SF2">
    <property type="entry name" value="UNDECAPRENYL-DIPHOSPHATASE"/>
    <property type="match status" value="1"/>
</dbReference>
<evidence type="ECO:0000256" key="11">
    <source>
        <dbReference type="ARBA" id="ARBA00047594"/>
    </source>
</evidence>
<keyword evidence="9 12" id="KW-0472">Membrane</keyword>
<evidence type="ECO:0000256" key="9">
    <source>
        <dbReference type="ARBA" id="ARBA00023136"/>
    </source>
</evidence>
<dbReference type="AlphaFoldDB" id="A0A088E773"/>
<evidence type="ECO:0000256" key="10">
    <source>
        <dbReference type="ARBA" id="ARBA00032707"/>
    </source>
</evidence>